<protein>
    <submittedName>
        <fullName evidence="2">Uncharacterized protein</fullName>
    </submittedName>
</protein>
<evidence type="ECO:0000313" key="3">
    <source>
        <dbReference type="Proteomes" id="UP000215914"/>
    </source>
</evidence>
<dbReference type="AlphaFoldDB" id="A0A9K3JQ85"/>
<sequence>MVGSCHIFTLTPHVYTLCYLLIDPFTLSFCMFICVRLNYLVVQSVQFLVLDCIAKFGAFRCCYDFLVHFSTRVISP</sequence>
<keyword evidence="1" id="KW-0812">Transmembrane</keyword>
<dbReference type="EMBL" id="MNCJ02000317">
    <property type="protein sequence ID" value="KAF5819761.1"/>
    <property type="molecule type" value="Genomic_DNA"/>
</dbReference>
<reference evidence="2" key="2">
    <citation type="submission" date="2020-06" db="EMBL/GenBank/DDBJ databases">
        <title>Helianthus annuus Genome sequencing and assembly Release 2.</title>
        <authorList>
            <person name="Gouzy J."/>
            <person name="Langlade N."/>
            <person name="Munos S."/>
        </authorList>
    </citation>
    <scope>NUCLEOTIDE SEQUENCE</scope>
    <source>
        <tissue evidence="2">Leaves</tissue>
    </source>
</reference>
<evidence type="ECO:0000313" key="2">
    <source>
        <dbReference type="EMBL" id="KAF5819761.1"/>
    </source>
</evidence>
<comment type="caution">
    <text evidence="2">The sequence shown here is derived from an EMBL/GenBank/DDBJ whole genome shotgun (WGS) entry which is preliminary data.</text>
</comment>
<evidence type="ECO:0000256" key="1">
    <source>
        <dbReference type="SAM" id="Phobius"/>
    </source>
</evidence>
<gene>
    <name evidence="2" type="ORF">HanXRQr2_Chr02g0081241</name>
</gene>
<keyword evidence="3" id="KW-1185">Reference proteome</keyword>
<organism evidence="2 3">
    <name type="scientific">Helianthus annuus</name>
    <name type="common">Common sunflower</name>
    <dbReference type="NCBI Taxonomy" id="4232"/>
    <lineage>
        <taxon>Eukaryota</taxon>
        <taxon>Viridiplantae</taxon>
        <taxon>Streptophyta</taxon>
        <taxon>Embryophyta</taxon>
        <taxon>Tracheophyta</taxon>
        <taxon>Spermatophyta</taxon>
        <taxon>Magnoliopsida</taxon>
        <taxon>eudicotyledons</taxon>
        <taxon>Gunneridae</taxon>
        <taxon>Pentapetalae</taxon>
        <taxon>asterids</taxon>
        <taxon>campanulids</taxon>
        <taxon>Asterales</taxon>
        <taxon>Asteraceae</taxon>
        <taxon>Asteroideae</taxon>
        <taxon>Heliantheae alliance</taxon>
        <taxon>Heliantheae</taxon>
        <taxon>Helianthus</taxon>
    </lineage>
</organism>
<proteinExistence type="predicted"/>
<reference evidence="2" key="1">
    <citation type="journal article" date="2017" name="Nature">
        <title>The sunflower genome provides insights into oil metabolism, flowering and Asterid evolution.</title>
        <authorList>
            <person name="Badouin H."/>
            <person name="Gouzy J."/>
            <person name="Grassa C.J."/>
            <person name="Murat F."/>
            <person name="Staton S.E."/>
            <person name="Cottret L."/>
            <person name="Lelandais-Briere C."/>
            <person name="Owens G.L."/>
            <person name="Carrere S."/>
            <person name="Mayjonade B."/>
            <person name="Legrand L."/>
            <person name="Gill N."/>
            <person name="Kane N.C."/>
            <person name="Bowers J.E."/>
            <person name="Hubner S."/>
            <person name="Bellec A."/>
            <person name="Berard A."/>
            <person name="Berges H."/>
            <person name="Blanchet N."/>
            <person name="Boniface M.C."/>
            <person name="Brunel D."/>
            <person name="Catrice O."/>
            <person name="Chaidir N."/>
            <person name="Claudel C."/>
            <person name="Donnadieu C."/>
            <person name="Faraut T."/>
            <person name="Fievet G."/>
            <person name="Helmstetter N."/>
            <person name="King M."/>
            <person name="Knapp S.J."/>
            <person name="Lai Z."/>
            <person name="Le Paslier M.C."/>
            <person name="Lippi Y."/>
            <person name="Lorenzon L."/>
            <person name="Mandel J.R."/>
            <person name="Marage G."/>
            <person name="Marchand G."/>
            <person name="Marquand E."/>
            <person name="Bret-Mestries E."/>
            <person name="Morien E."/>
            <person name="Nambeesan S."/>
            <person name="Nguyen T."/>
            <person name="Pegot-Espagnet P."/>
            <person name="Pouilly N."/>
            <person name="Raftis F."/>
            <person name="Sallet E."/>
            <person name="Schiex T."/>
            <person name="Thomas J."/>
            <person name="Vandecasteele C."/>
            <person name="Vares D."/>
            <person name="Vear F."/>
            <person name="Vautrin S."/>
            <person name="Crespi M."/>
            <person name="Mangin B."/>
            <person name="Burke J.M."/>
            <person name="Salse J."/>
            <person name="Munos S."/>
            <person name="Vincourt P."/>
            <person name="Rieseberg L.H."/>
            <person name="Langlade N.B."/>
        </authorList>
    </citation>
    <scope>NUCLEOTIDE SEQUENCE</scope>
    <source>
        <tissue evidence="2">Leaves</tissue>
    </source>
</reference>
<dbReference type="Proteomes" id="UP000215914">
    <property type="component" value="Unassembled WGS sequence"/>
</dbReference>
<name>A0A9K3JQ85_HELAN</name>
<feature type="transmembrane region" description="Helical" evidence="1">
    <location>
        <begin position="14"/>
        <end position="35"/>
    </location>
</feature>
<dbReference type="Gramene" id="mRNA:HanXRQr2_Chr02g0081241">
    <property type="protein sequence ID" value="CDS:HanXRQr2_Chr02g0081241.1"/>
    <property type="gene ID" value="HanXRQr2_Chr02g0081241"/>
</dbReference>
<keyword evidence="1" id="KW-1133">Transmembrane helix</keyword>
<keyword evidence="1" id="KW-0472">Membrane</keyword>
<accession>A0A9K3JQ85</accession>